<dbReference type="EMBL" id="FXZG01000021">
    <property type="protein sequence ID" value="SMX97091.1"/>
    <property type="molecule type" value="Genomic_DNA"/>
</dbReference>
<evidence type="ECO:0000256" key="6">
    <source>
        <dbReference type="ARBA" id="ARBA00023136"/>
    </source>
</evidence>
<dbReference type="PANTHER" id="PTHR43386:SF1">
    <property type="entry name" value="D,D-DIPEPTIDE TRANSPORT SYSTEM PERMEASE PROTEIN DDPC-RELATED"/>
    <property type="match status" value="1"/>
</dbReference>
<dbReference type="PANTHER" id="PTHR43386">
    <property type="entry name" value="OLIGOPEPTIDE TRANSPORT SYSTEM PERMEASE PROTEIN APPC"/>
    <property type="match status" value="1"/>
</dbReference>
<feature type="transmembrane region" description="Helical" evidence="7">
    <location>
        <begin position="95"/>
        <end position="119"/>
    </location>
</feature>
<proteinExistence type="inferred from homology"/>
<dbReference type="PROSITE" id="PS50928">
    <property type="entry name" value="ABC_TM1"/>
    <property type="match status" value="1"/>
</dbReference>
<feature type="transmembrane region" description="Helical" evidence="7">
    <location>
        <begin position="262"/>
        <end position="284"/>
    </location>
</feature>
<dbReference type="InterPro" id="IPR050366">
    <property type="entry name" value="BP-dependent_transpt_permease"/>
</dbReference>
<feature type="domain" description="ABC transmembrane type-1" evidence="8">
    <location>
        <begin position="91"/>
        <end position="281"/>
    </location>
</feature>
<evidence type="ECO:0000313" key="10">
    <source>
        <dbReference type="Proteomes" id="UP000234289"/>
    </source>
</evidence>
<comment type="subcellular location">
    <subcellularLocation>
        <location evidence="1 7">Cell membrane</location>
        <topology evidence="1 7">Multi-pass membrane protein</topology>
    </subcellularLocation>
</comment>
<dbReference type="RefSeq" id="WP_101639434.1">
    <property type="nucleotide sequence ID" value="NZ_FXZG01000021.1"/>
</dbReference>
<dbReference type="GO" id="GO:0005886">
    <property type="term" value="C:plasma membrane"/>
    <property type="evidence" value="ECO:0007669"/>
    <property type="project" value="UniProtKB-SubCell"/>
</dbReference>
<keyword evidence="4 7" id="KW-0812">Transmembrane</keyword>
<gene>
    <name evidence="9" type="ORF">BAUR920_03019</name>
</gene>
<evidence type="ECO:0000256" key="2">
    <source>
        <dbReference type="ARBA" id="ARBA00022448"/>
    </source>
</evidence>
<dbReference type="SUPFAM" id="SSF161098">
    <property type="entry name" value="MetI-like"/>
    <property type="match status" value="1"/>
</dbReference>
<dbReference type="AlphaFoldDB" id="A0A2H1KBD0"/>
<keyword evidence="3" id="KW-1003">Cell membrane</keyword>
<reference evidence="10" key="1">
    <citation type="submission" date="2017-03" db="EMBL/GenBank/DDBJ databases">
        <authorList>
            <person name="Monnet C."/>
        </authorList>
    </citation>
    <scope>NUCLEOTIDE SEQUENCE [LARGE SCALE GENOMIC DNA]</scope>
    <source>
        <strain evidence="10">CNRZ 920</strain>
    </source>
</reference>
<keyword evidence="5 7" id="KW-1133">Transmembrane helix</keyword>
<sequence length="292" mass="31443">MSAESLTSKTAPQARFTMPLPAFLRRHNLQLWVGLAIMGLIVAVLAIGPLFVTTDPNRQDLLNAFGPSSLAHPMGTDQLGRDILSRFLNGGRVDLMVAVIAVIVPFILGTVLGALAGYFGRWVDVVIMRLADIVSAFPFYVLVIVLVFVMGNGMASIFVAISLVSWVAYARIVRGEVLVLREEEFISACRASGLSTPRILARHVIPNTVSQGIIYGMSDIVLNIGVVVTLSFFGMGIVPPTADWGQMMNDGQQYMGTGNYGLILWPGFAVVLVSLALALIGDGLTNILKPKR</sequence>
<comment type="similarity">
    <text evidence="7">Belongs to the binding-protein-dependent transport system permease family.</text>
</comment>
<keyword evidence="2 7" id="KW-0813">Transport</keyword>
<evidence type="ECO:0000259" key="8">
    <source>
        <dbReference type="PROSITE" id="PS50928"/>
    </source>
</evidence>
<dbReference type="GO" id="GO:0055085">
    <property type="term" value="P:transmembrane transport"/>
    <property type="evidence" value="ECO:0007669"/>
    <property type="project" value="InterPro"/>
</dbReference>
<accession>A0A2H1KBD0</accession>
<dbReference type="InterPro" id="IPR035906">
    <property type="entry name" value="MetI-like_sf"/>
</dbReference>
<name>A0A2H1KBD0_BREAU</name>
<keyword evidence="6 7" id="KW-0472">Membrane</keyword>
<evidence type="ECO:0000256" key="1">
    <source>
        <dbReference type="ARBA" id="ARBA00004651"/>
    </source>
</evidence>
<evidence type="ECO:0000256" key="5">
    <source>
        <dbReference type="ARBA" id="ARBA00022989"/>
    </source>
</evidence>
<organism evidence="9 10">
    <name type="scientific">Brevibacterium aurantiacum</name>
    <dbReference type="NCBI Taxonomy" id="273384"/>
    <lineage>
        <taxon>Bacteria</taxon>
        <taxon>Bacillati</taxon>
        <taxon>Actinomycetota</taxon>
        <taxon>Actinomycetes</taxon>
        <taxon>Micrococcales</taxon>
        <taxon>Brevibacteriaceae</taxon>
        <taxon>Brevibacterium</taxon>
    </lineage>
</organism>
<feature type="transmembrane region" description="Helical" evidence="7">
    <location>
        <begin position="220"/>
        <end position="242"/>
    </location>
</feature>
<dbReference type="Gene3D" id="1.10.3720.10">
    <property type="entry name" value="MetI-like"/>
    <property type="match status" value="1"/>
</dbReference>
<dbReference type="Pfam" id="PF00528">
    <property type="entry name" value="BPD_transp_1"/>
    <property type="match status" value="1"/>
</dbReference>
<protein>
    <submittedName>
        <fullName evidence="9">Peptide/nickel transport system permease protein</fullName>
    </submittedName>
</protein>
<evidence type="ECO:0000256" key="3">
    <source>
        <dbReference type="ARBA" id="ARBA00022475"/>
    </source>
</evidence>
<evidence type="ECO:0000256" key="7">
    <source>
        <dbReference type="RuleBase" id="RU363032"/>
    </source>
</evidence>
<dbReference type="CDD" id="cd06261">
    <property type="entry name" value="TM_PBP2"/>
    <property type="match status" value="1"/>
</dbReference>
<evidence type="ECO:0000313" key="9">
    <source>
        <dbReference type="EMBL" id="SMX97091.1"/>
    </source>
</evidence>
<dbReference type="Proteomes" id="UP000234289">
    <property type="component" value="Unassembled WGS sequence"/>
</dbReference>
<feature type="transmembrane region" description="Helical" evidence="7">
    <location>
        <begin position="139"/>
        <end position="169"/>
    </location>
</feature>
<dbReference type="InterPro" id="IPR000515">
    <property type="entry name" value="MetI-like"/>
</dbReference>
<feature type="transmembrane region" description="Helical" evidence="7">
    <location>
        <begin position="29"/>
        <end position="52"/>
    </location>
</feature>
<evidence type="ECO:0000256" key="4">
    <source>
        <dbReference type="ARBA" id="ARBA00022692"/>
    </source>
</evidence>